<dbReference type="InterPro" id="IPR027417">
    <property type="entry name" value="P-loop_NTPase"/>
</dbReference>
<dbReference type="GO" id="GO:0003824">
    <property type="term" value="F:catalytic activity"/>
    <property type="evidence" value="ECO:0007669"/>
    <property type="project" value="InterPro"/>
</dbReference>
<dbReference type="Pfam" id="PF13374">
    <property type="entry name" value="TPR_10"/>
    <property type="match status" value="1"/>
</dbReference>
<dbReference type="SUPFAM" id="SSF48452">
    <property type="entry name" value="TPR-like"/>
    <property type="match status" value="1"/>
</dbReference>
<dbReference type="SMART" id="SM00028">
    <property type="entry name" value="TPR"/>
    <property type="match status" value="3"/>
</dbReference>
<dbReference type="Pfam" id="PF13424">
    <property type="entry name" value="TPR_12"/>
    <property type="match status" value="2"/>
</dbReference>
<dbReference type="SUPFAM" id="SSF53167">
    <property type="entry name" value="Purine and uridine phosphorylases"/>
    <property type="match status" value="1"/>
</dbReference>
<reference evidence="1 2" key="1">
    <citation type="submission" date="2019-06" db="EMBL/GenBank/DDBJ databases">
        <authorList>
            <person name="Palmer J.M."/>
        </authorList>
    </citation>
    <scope>NUCLEOTIDE SEQUENCE [LARGE SCALE GENOMIC DNA]</scope>
    <source>
        <strain evidence="1 2">TWF102</strain>
    </source>
</reference>
<gene>
    <name evidence="1" type="ORF">TWF102_010442</name>
</gene>
<dbReference type="Gene3D" id="1.25.40.10">
    <property type="entry name" value="Tetratricopeptide repeat domain"/>
    <property type="match status" value="2"/>
</dbReference>
<sequence>MPPTSHRTRFFRHEYTVGWLCAVSEVELPAAMQMLDVFHDDPYDPVPRNDDNAYTFGSINGHNVVIACLPPNSPGNVSAARLVAPLSQSFTNMKVHLFVGIGAGIPRTPSTTDAKKNIHLGDVVVGWPAETGSPVIVQYDFRYAESSDVSVQRLLGHDQTPDRRLLNVLGKLLAEYSVKRTQFPKVEEILNEDFQHPGLEHDRLYKSEYAHPEGKPDCSNCDSNHLVDRPKRQTKDFVFHRGTILSGNSFVGGADFRDKLANVYNTALCIEMEASGVIDQTRCLVIRGICDYADTHVNRMWQRYAAGTAAVFAKQFLHTLQPQAIEKFDAIPIIIKQPAGQDEEFTAREDILEEIEAKFESEPLVGLTGVGGVGKSHIALEYFHSFREKFPECSAIWIASRTRARFIEQYRELVETLGFKTLQDQAPEKVIRFVNDWLCQQGNEWLLVIDDAQSEISHPENASSGSTRAIKEDWLTLSQCLPEMKAFCATKSFRRVLSQSPESSRTLYPMEGSNQTTHRRRILFTSSDQEMIDSLLNYKVENCIHVDPLSKEDAITLAQTKFANSKVQVLDPQDPEYAQISQLVELLGRIPLAIVQAVAIIKSRQTVSISSFIERWDHFQEELVNQNQSTIKRGDETTKAISYTWQLSLEQIQITNPSAVGLLSLMCFLDPTGITEDLFTNGPKSPGITDEMEPLLRLSLVSPLQKLDATERSSDFQMIALVQAAIISWLRSENRFEASLETVLKVLSTKFEDGEFSNENQWKRYSVLIPHVDKVLRDFPPTESNSDGMNSYRARLFRAYTRYLWRQGQLHQLENLCDQATNFHRDYINDPRLLLQCEALKGSFYQSTGDLNKAEEVQSKVLSRREKKFGRDDPDTLSSRNDLAQVLRNRGEFKRAKKEFREAFRGRRRKLGLRNKYTLDSMSDLGQVLYDLKQIPEAERRTQRALNLKKEHLGPQNPSTLATMLQLGHINAFKKDPEYIEAAKKLYQEAFDGFTAALGAEHRDTLITHSYLADLLLQQKSFRDAGIIYSKVLAVYEKTFSDLDPETLTTMVNLATALRRNKDPRGAEEYYRKAFGKMQEMERKLGVKHISLLVCLNGFIKVLQELVILESLNEEEKALLSKELQELTTYREDYKAARSNSAGKRSQSHTGNARRRHYFPFFMRFLGYLSTWNIEYKLF</sequence>
<evidence type="ECO:0000313" key="2">
    <source>
        <dbReference type="Proteomes" id="UP000475325"/>
    </source>
</evidence>
<dbReference type="GO" id="GO:0009116">
    <property type="term" value="P:nucleoside metabolic process"/>
    <property type="evidence" value="ECO:0007669"/>
    <property type="project" value="InterPro"/>
</dbReference>
<dbReference type="InterPro" id="IPR011990">
    <property type="entry name" value="TPR-like_helical_dom_sf"/>
</dbReference>
<dbReference type="PANTHER" id="PTHR46082:SF6">
    <property type="entry name" value="AAA+ ATPASE DOMAIN-CONTAINING PROTEIN-RELATED"/>
    <property type="match status" value="1"/>
</dbReference>
<dbReference type="AlphaFoldDB" id="A0A7C8J418"/>
<proteinExistence type="predicted"/>
<comment type="caution">
    <text evidence="1">The sequence shown here is derived from an EMBL/GenBank/DDBJ whole genome shotgun (WGS) entry which is preliminary data.</text>
</comment>
<protein>
    <submittedName>
        <fullName evidence="1">Uncharacterized protein</fullName>
    </submittedName>
</protein>
<accession>A0A7C8J418</accession>
<dbReference type="Gene3D" id="3.40.50.300">
    <property type="entry name" value="P-loop containing nucleotide triphosphate hydrolases"/>
    <property type="match status" value="1"/>
</dbReference>
<dbReference type="Proteomes" id="UP000475325">
    <property type="component" value="Unassembled WGS sequence"/>
</dbReference>
<organism evidence="1 2">
    <name type="scientific">Orbilia oligospora</name>
    <name type="common">Nematode-trapping fungus</name>
    <name type="synonym">Arthrobotrys oligospora</name>
    <dbReference type="NCBI Taxonomy" id="2813651"/>
    <lineage>
        <taxon>Eukaryota</taxon>
        <taxon>Fungi</taxon>
        <taxon>Dikarya</taxon>
        <taxon>Ascomycota</taxon>
        <taxon>Pezizomycotina</taxon>
        <taxon>Orbiliomycetes</taxon>
        <taxon>Orbiliales</taxon>
        <taxon>Orbiliaceae</taxon>
        <taxon>Orbilia</taxon>
    </lineage>
</organism>
<dbReference type="PANTHER" id="PTHR46082">
    <property type="entry name" value="ATP/GTP-BINDING PROTEIN-RELATED"/>
    <property type="match status" value="1"/>
</dbReference>
<evidence type="ECO:0000313" key="1">
    <source>
        <dbReference type="EMBL" id="KAF3087604.1"/>
    </source>
</evidence>
<dbReference type="InterPro" id="IPR035994">
    <property type="entry name" value="Nucleoside_phosphorylase_sf"/>
</dbReference>
<dbReference type="InterPro" id="IPR019734">
    <property type="entry name" value="TPR_rpt"/>
</dbReference>
<name>A0A7C8J418_ORBOL</name>
<dbReference type="SUPFAM" id="SSF52540">
    <property type="entry name" value="P-loop containing nucleoside triphosphate hydrolases"/>
    <property type="match status" value="1"/>
</dbReference>
<dbReference type="InterPro" id="IPR053137">
    <property type="entry name" value="NLR-like"/>
</dbReference>
<dbReference type="Gene3D" id="3.40.50.1580">
    <property type="entry name" value="Nucleoside phosphorylase domain"/>
    <property type="match status" value="1"/>
</dbReference>
<dbReference type="EMBL" id="WIQW01000076">
    <property type="protein sequence ID" value="KAF3087604.1"/>
    <property type="molecule type" value="Genomic_DNA"/>
</dbReference>